<keyword evidence="6 10" id="KW-0798">TonB box</keyword>
<evidence type="ECO:0000259" key="13">
    <source>
        <dbReference type="Pfam" id="PF07715"/>
    </source>
</evidence>
<evidence type="ECO:0000256" key="2">
    <source>
        <dbReference type="ARBA" id="ARBA00022448"/>
    </source>
</evidence>
<evidence type="ECO:0000256" key="11">
    <source>
        <dbReference type="SAM" id="SignalP"/>
    </source>
</evidence>
<evidence type="ECO:0000256" key="7">
    <source>
        <dbReference type="ARBA" id="ARBA00023136"/>
    </source>
</evidence>
<keyword evidence="9" id="KW-0998">Cell outer membrane</keyword>
<evidence type="ECO:0000259" key="12">
    <source>
        <dbReference type="Pfam" id="PF00593"/>
    </source>
</evidence>
<dbReference type="AlphaFoldDB" id="A0A948TM33"/>
<keyword evidence="2" id="KW-0813">Transport</keyword>
<dbReference type="GO" id="GO:0044718">
    <property type="term" value="P:siderophore transmembrane transport"/>
    <property type="evidence" value="ECO:0007669"/>
    <property type="project" value="TreeGrafter"/>
</dbReference>
<evidence type="ECO:0000256" key="3">
    <source>
        <dbReference type="ARBA" id="ARBA00022452"/>
    </source>
</evidence>
<dbReference type="InterPro" id="IPR000531">
    <property type="entry name" value="Beta-barrel_TonB"/>
</dbReference>
<dbReference type="EMBL" id="JAHLFJ010000029">
    <property type="protein sequence ID" value="MBU3855485.1"/>
    <property type="molecule type" value="Genomic_DNA"/>
</dbReference>
<feature type="domain" description="TonB-dependent receptor-like beta-barrel" evidence="12">
    <location>
        <begin position="224"/>
        <end position="643"/>
    </location>
</feature>
<dbReference type="GO" id="GO:0015344">
    <property type="term" value="F:siderophore uptake transmembrane transporter activity"/>
    <property type="evidence" value="ECO:0007669"/>
    <property type="project" value="TreeGrafter"/>
</dbReference>
<evidence type="ECO:0000256" key="9">
    <source>
        <dbReference type="ARBA" id="ARBA00023237"/>
    </source>
</evidence>
<dbReference type="InterPro" id="IPR012910">
    <property type="entry name" value="Plug_dom"/>
</dbReference>
<feature type="signal peptide" evidence="11">
    <location>
        <begin position="1"/>
        <end position="19"/>
    </location>
</feature>
<dbReference type="InterPro" id="IPR039426">
    <property type="entry name" value="TonB-dep_rcpt-like"/>
</dbReference>
<dbReference type="InterPro" id="IPR036942">
    <property type="entry name" value="Beta-barrel_TonB_sf"/>
</dbReference>
<evidence type="ECO:0000313" key="14">
    <source>
        <dbReference type="EMBL" id="MBU3855485.1"/>
    </source>
</evidence>
<evidence type="ECO:0000256" key="5">
    <source>
        <dbReference type="ARBA" id="ARBA00022729"/>
    </source>
</evidence>
<organism evidence="14 15">
    <name type="scientific">Candidatus Phocaeicola excrementipullorum</name>
    <dbReference type="NCBI Taxonomy" id="2838731"/>
    <lineage>
        <taxon>Bacteria</taxon>
        <taxon>Pseudomonadati</taxon>
        <taxon>Bacteroidota</taxon>
        <taxon>Bacteroidia</taxon>
        <taxon>Bacteroidales</taxon>
        <taxon>Bacteroidaceae</taxon>
        <taxon>Phocaeicola</taxon>
    </lineage>
</organism>
<keyword evidence="4" id="KW-0812">Transmembrane</keyword>
<reference evidence="14" key="2">
    <citation type="submission" date="2021-04" db="EMBL/GenBank/DDBJ databases">
        <authorList>
            <person name="Gilroy R."/>
        </authorList>
    </citation>
    <scope>NUCLEOTIDE SEQUENCE</scope>
    <source>
        <strain evidence="14">8470</strain>
    </source>
</reference>
<evidence type="ECO:0000256" key="4">
    <source>
        <dbReference type="ARBA" id="ARBA00022692"/>
    </source>
</evidence>
<dbReference type="Proteomes" id="UP000784286">
    <property type="component" value="Unassembled WGS sequence"/>
</dbReference>
<keyword evidence="3" id="KW-1134">Transmembrane beta strand</keyword>
<dbReference type="Gene3D" id="2.40.170.20">
    <property type="entry name" value="TonB-dependent receptor, beta-barrel domain"/>
    <property type="match status" value="1"/>
</dbReference>
<evidence type="ECO:0000256" key="1">
    <source>
        <dbReference type="ARBA" id="ARBA00004571"/>
    </source>
</evidence>
<sequence>MTKTVFALLLFFSCCQLKAQPSDTLYLPKDTVYELDAVEISAVRDNSIMSGTMSGRIDLKAENLQSLPKFLGTTDMLRTIQLTPGIQTSGELDAGLYIRGCESGHNQVMFNDVPIYNPMHLMGFFSIFNSDHISSSSIYKSYISPQYGGRLSGTVCVSSKSKQAERTSVSGTVGILSSQATLETPVNDKSSLYLSGRGTYVNLLLGLIDLNEESVQPEYGFQDYNLTYTAKPTEKSDVLVNAFFGMDDFSIKEYYYQANGGISWKNAAVSLQWTQQLSASSRMAHTAYYSYYDNLIDVNFAGSQIRFPSRIQDFGYKGKYHFRTGRCYWTAGADYVRYSVRPQYPETQDLFSSALSQSAENIQTHEYGIYAQGSFHLSPQISARLGLRYSGSIQPGHAPYHGIEPRMSLEYEWKNDRKIMFSYTLQRQYMNQIVVSGIGFPTDFWLPASKNIPAQKAHSLSLGYFHAINGRDYEFSVEGYFKRLYNQFEFNGEMLDMVNQSYQIDEHLNMGDGHSYGIEFMFQKHTGRLNGWISYTLGRSTRKFPDINGGKTFPAKNDRRHNLSVVTNYKLNERWELSGIFVYATGSAFTMPAALYLIGENAINEYGPHNGARIPAYHRMDLSASYWFKRNSRRESMINISLYNAYGRENPIYLSVGIEADREKGKVRISPKGQSLYSFVPSISYSFKF</sequence>
<keyword evidence="7 10" id="KW-0472">Membrane</keyword>
<dbReference type="GO" id="GO:0009279">
    <property type="term" value="C:cell outer membrane"/>
    <property type="evidence" value="ECO:0007669"/>
    <property type="project" value="UniProtKB-SubCell"/>
</dbReference>
<evidence type="ECO:0000256" key="6">
    <source>
        <dbReference type="ARBA" id="ARBA00023077"/>
    </source>
</evidence>
<evidence type="ECO:0000313" key="15">
    <source>
        <dbReference type="Proteomes" id="UP000784286"/>
    </source>
</evidence>
<gene>
    <name evidence="14" type="ORF">H9928_02815</name>
</gene>
<comment type="caution">
    <text evidence="14">The sequence shown here is derived from an EMBL/GenBank/DDBJ whole genome shotgun (WGS) entry which is preliminary data.</text>
</comment>
<proteinExistence type="inferred from homology"/>
<dbReference type="SUPFAM" id="SSF56935">
    <property type="entry name" value="Porins"/>
    <property type="match status" value="1"/>
</dbReference>
<feature type="chain" id="PRO_5037244998" evidence="11">
    <location>
        <begin position="20"/>
        <end position="689"/>
    </location>
</feature>
<dbReference type="PANTHER" id="PTHR30069">
    <property type="entry name" value="TONB-DEPENDENT OUTER MEMBRANE RECEPTOR"/>
    <property type="match status" value="1"/>
</dbReference>
<name>A0A948TM33_9BACT</name>
<evidence type="ECO:0000256" key="8">
    <source>
        <dbReference type="ARBA" id="ARBA00023170"/>
    </source>
</evidence>
<keyword evidence="5 11" id="KW-0732">Signal</keyword>
<evidence type="ECO:0000256" key="10">
    <source>
        <dbReference type="RuleBase" id="RU003357"/>
    </source>
</evidence>
<comment type="similarity">
    <text evidence="10">Belongs to the TonB-dependent receptor family.</text>
</comment>
<dbReference type="Pfam" id="PF07715">
    <property type="entry name" value="Plug"/>
    <property type="match status" value="1"/>
</dbReference>
<dbReference type="Gene3D" id="2.170.130.10">
    <property type="entry name" value="TonB-dependent receptor, plug domain"/>
    <property type="match status" value="1"/>
</dbReference>
<keyword evidence="8 14" id="KW-0675">Receptor</keyword>
<reference evidence="14" key="1">
    <citation type="journal article" date="2021" name="PeerJ">
        <title>Extensive microbial diversity within the chicken gut microbiome revealed by metagenomics and culture.</title>
        <authorList>
            <person name="Gilroy R."/>
            <person name="Ravi A."/>
            <person name="Getino M."/>
            <person name="Pursley I."/>
            <person name="Horton D.L."/>
            <person name="Alikhan N.F."/>
            <person name="Baker D."/>
            <person name="Gharbi K."/>
            <person name="Hall N."/>
            <person name="Watson M."/>
            <person name="Adriaenssens E.M."/>
            <person name="Foster-Nyarko E."/>
            <person name="Jarju S."/>
            <person name="Secka A."/>
            <person name="Antonio M."/>
            <person name="Oren A."/>
            <person name="Chaudhuri R.R."/>
            <person name="La Ragione R."/>
            <person name="Hildebrand F."/>
            <person name="Pallen M.J."/>
        </authorList>
    </citation>
    <scope>NUCLEOTIDE SEQUENCE</scope>
    <source>
        <strain evidence="14">8470</strain>
    </source>
</reference>
<feature type="domain" description="TonB-dependent receptor plug" evidence="13">
    <location>
        <begin position="72"/>
        <end position="153"/>
    </location>
</feature>
<accession>A0A948TM33</accession>
<dbReference type="PANTHER" id="PTHR30069:SF29">
    <property type="entry name" value="HEMOGLOBIN AND HEMOGLOBIN-HAPTOGLOBIN-BINDING PROTEIN 1-RELATED"/>
    <property type="match status" value="1"/>
</dbReference>
<protein>
    <submittedName>
        <fullName evidence="14">TonB-dependent receptor</fullName>
    </submittedName>
</protein>
<dbReference type="Pfam" id="PF00593">
    <property type="entry name" value="TonB_dep_Rec_b-barrel"/>
    <property type="match status" value="1"/>
</dbReference>
<comment type="subcellular location">
    <subcellularLocation>
        <location evidence="1">Cell outer membrane</location>
        <topology evidence="1">Multi-pass membrane protein</topology>
    </subcellularLocation>
</comment>
<dbReference type="InterPro" id="IPR037066">
    <property type="entry name" value="Plug_dom_sf"/>
</dbReference>